<dbReference type="EMBL" id="CM056743">
    <property type="protein sequence ID" value="KAJ8671051.1"/>
    <property type="molecule type" value="Genomic_DNA"/>
</dbReference>
<sequence>MVRQSLHWNRTASEKRSFQTGTNTSNYPKSGALVNDTKFRRTLYKGVTSPGIHSVKRVYDEIKVKHLQAAARWIFGVCERTLTRWRHRYLKNQSLGKVETMVDFARALRSKVGKSLSKYSVGGMNHKLDHAVIKRGEKTHIRFFDRKHGQKFIKSTTFNIDASYKAAAKVCIPIFWALMSGKTAPDYISVFKLFNKVWPGMHPKIVICDYEKALHNAVRAFWNSLVKGCYFQYAQALFRQAAKKKILPKKHLQECKRKTQSKFNSFIKCFRDTWMKGYGPKILSVFRQVMRTNNGIESYHRKLNRLIINKLSATGFIKLLVKILQNYRVDYRSLVRGLRVSRRPKKFYVIKRRLIQNAWARYKNKDITGDELFQISTNLFSNFTDELDHTVMDLETADGTIDSGVTHEGARLREPGAYVRTPLESDAGSQSGDDSVRSNQSQSVQSCQPGIYVRAPVRDHSETDSAEDDCRVNDAPDSDVPSLPLQVDHDDDWVTNSTDVIVGDHEEAIPEEGIVDGLNDFTELETANKPTTNHNSYVRESVEEARTIGDEYIAADLVILLRETVQSSTEELGIVVPLREELIVGGSEDREVYLIN</sequence>
<evidence type="ECO:0000313" key="1">
    <source>
        <dbReference type="EMBL" id="KAJ8671051.1"/>
    </source>
</evidence>
<gene>
    <name evidence="1" type="ORF">QAD02_002310</name>
</gene>
<protein>
    <submittedName>
        <fullName evidence="1">Uncharacterized protein</fullName>
    </submittedName>
</protein>
<keyword evidence="2" id="KW-1185">Reference proteome</keyword>
<reference evidence="1" key="1">
    <citation type="submission" date="2023-04" db="EMBL/GenBank/DDBJ databases">
        <title>A chromosome-level genome assembly of the parasitoid wasp Eretmocerus hayati.</title>
        <authorList>
            <person name="Zhong Y."/>
            <person name="Liu S."/>
            <person name="Liu Y."/>
        </authorList>
    </citation>
    <scope>NUCLEOTIDE SEQUENCE</scope>
    <source>
        <strain evidence="1">ZJU_SS_LIU_2023</strain>
    </source>
</reference>
<comment type="caution">
    <text evidence="1">The sequence shown here is derived from an EMBL/GenBank/DDBJ whole genome shotgun (WGS) entry which is preliminary data.</text>
</comment>
<name>A0ACC2NKA1_9HYME</name>
<evidence type="ECO:0000313" key="2">
    <source>
        <dbReference type="Proteomes" id="UP001239111"/>
    </source>
</evidence>
<proteinExistence type="predicted"/>
<organism evidence="1 2">
    <name type="scientific">Eretmocerus hayati</name>
    <dbReference type="NCBI Taxonomy" id="131215"/>
    <lineage>
        <taxon>Eukaryota</taxon>
        <taxon>Metazoa</taxon>
        <taxon>Ecdysozoa</taxon>
        <taxon>Arthropoda</taxon>
        <taxon>Hexapoda</taxon>
        <taxon>Insecta</taxon>
        <taxon>Pterygota</taxon>
        <taxon>Neoptera</taxon>
        <taxon>Endopterygota</taxon>
        <taxon>Hymenoptera</taxon>
        <taxon>Apocrita</taxon>
        <taxon>Proctotrupomorpha</taxon>
        <taxon>Chalcidoidea</taxon>
        <taxon>Aphelinidae</taxon>
        <taxon>Aphelininae</taxon>
        <taxon>Eretmocerus</taxon>
    </lineage>
</organism>
<accession>A0ACC2NKA1</accession>
<dbReference type="Proteomes" id="UP001239111">
    <property type="component" value="Chromosome 3"/>
</dbReference>